<evidence type="ECO:0000256" key="1">
    <source>
        <dbReference type="SAM" id="MobiDB-lite"/>
    </source>
</evidence>
<accession>A0A2P2IVA6</accession>
<reference evidence="2" key="1">
    <citation type="submission" date="2018-02" db="EMBL/GenBank/DDBJ databases">
        <title>Rhizophora mucronata_Transcriptome.</title>
        <authorList>
            <person name="Meera S.P."/>
            <person name="Sreeshan A."/>
            <person name="Augustine A."/>
        </authorList>
    </citation>
    <scope>NUCLEOTIDE SEQUENCE</scope>
    <source>
        <tissue evidence="2">Leaf</tissue>
    </source>
</reference>
<dbReference type="AlphaFoldDB" id="A0A2P2IVA6"/>
<protein>
    <submittedName>
        <fullName evidence="2">Uncharacterized protein</fullName>
    </submittedName>
</protein>
<proteinExistence type="predicted"/>
<feature type="compositionally biased region" description="Low complexity" evidence="1">
    <location>
        <begin position="21"/>
        <end position="30"/>
    </location>
</feature>
<dbReference type="EMBL" id="GGEC01004669">
    <property type="protein sequence ID" value="MBW85152.1"/>
    <property type="molecule type" value="Transcribed_RNA"/>
</dbReference>
<feature type="compositionally biased region" description="Polar residues" evidence="1">
    <location>
        <begin position="41"/>
        <end position="50"/>
    </location>
</feature>
<sequence length="77" mass="8284">MLGIQTPFHCDNCSPHFCVPSTSSTSNASSPIPADLFQDPHNASSGQSSSPVGYNITHSYNKFSELQGGFLNLQSFF</sequence>
<evidence type="ECO:0000313" key="2">
    <source>
        <dbReference type="EMBL" id="MBW85152.1"/>
    </source>
</evidence>
<feature type="region of interest" description="Disordered" evidence="1">
    <location>
        <begin position="20"/>
        <end position="50"/>
    </location>
</feature>
<name>A0A2P2IVA6_RHIMU</name>
<organism evidence="2">
    <name type="scientific">Rhizophora mucronata</name>
    <name type="common">Asiatic mangrove</name>
    <dbReference type="NCBI Taxonomy" id="61149"/>
    <lineage>
        <taxon>Eukaryota</taxon>
        <taxon>Viridiplantae</taxon>
        <taxon>Streptophyta</taxon>
        <taxon>Embryophyta</taxon>
        <taxon>Tracheophyta</taxon>
        <taxon>Spermatophyta</taxon>
        <taxon>Magnoliopsida</taxon>
        <taxon>eudicotyledons</taxon>
        <taxon>Gunneridae</taxon>
        <taxon>Pentapetalae</taxon>
        <taxon>rosids</taxon>
        <taxon>fabids</taxon>
        <taxon>Malpighiales</taxon>
        <taxon>Rhizophoraceae</taxon>
        <taxon>Rhizophora</taxon>
    </lineage>
</organism>